<dbReference type="CDD" id="cd10791">
    <property type="entry name" value="GH38N_AMII_like_1"/>
    <property type="match status" value="1"/>
</dbReference>
<dbReference type="InterPro" id="IPR011330">
    <property type="entry name" value="Glyco_hydro/deAcase_b/a-brl"/>
</dbReference>
<reference evidence="2" key="1">
    <citation type="submission" date="2022-04" db="EMBL/GenBank/DDBJ databases">
        <title>Paenibacillus mangrovi sp. nov., a novel endophytic bacterium isolated from bark of Kandelia candel.</title>
        <authorList>
            <person name="Tuo L."/>
        </authorList>
    </citation>
    <scope>NUCLEOTIDE SEQUENCE</scope>
    <source>
        <strain evidence="2">KQZ6P-2</strain>
    </source>
</reference>
<feature type="domain" description="Glycoside hydrolase family 38 N-terminal" evidence="1">
    <location>
        <begin position="7"/>
        <end position="203"/>
    </location>
</feature>
<dbReference type="GO" id="GO:0006013">
    <property type="term" value="P:mannose metabolic process"/>
    <property type="evidence" value="ECO:0007669"/>
    <property type="project" value="InterPro"/>
</dbReference>
<keyword evidence="3" id="KW-1185">Reference proteome</keyword>
<dbReference type="RefSeq" id="WP_244720107.1">
    <property type="nucleotide sequence ID" value="NZ_JALIRP010000001.1"/>
</dbReference>
<dbReference type="AlphaFoldDB" id="A0A9X2B3Q8"/>
<dbReference type="Pfam" id="PF16477">
    <property type="entry name" value="DUF5054"/>
    <property type="match status" value="1"/>
</dbReference>
<name>A0A9X2B3Q8_9BACL</name>
<sequence length="690" mass="79175">MSTIKRVHVIFKTHLDIGYTHLAQDVVDRYMNSFIPQALDLSEKLAEEEGPVKFVWTTGSWLIKQYLQTASEPMKARMEEGIRQGRIVWHGLPFTTHTELMDDRLFEHGLSLSKDLDKAYGRTTIAAKMTDVPGHTIAMVPMLAKSGIQYLHIGVNDVSKNPSVPKMFVWRAADGSEIIVNYADAYGKPFHLEGMEDALYFAHTHDNFGPPKLEEVKALYEKLQSDYPGADIVASTMDAYAEKLQAVKHRLPIITEEIGDSWIHGATSDPWKIARYRELLRLRDKWLDSGAMDAQSEAYARFCDNLMLIPEHTWGMNSSVYLVDFTNYSASDLAAARKRDVIDDAKWKKFDYLRNQAAPARRFSYYESSWQEQRDYLNQAIAALPEALAEEAVSALEQLTPSMDDISFDQPEPLQIGECYELGAFRVVFASDGSICSLIDKGGKVWADEEHELGKFRYETFSKESYDRYFQEYVTNLPRHHGWADNDLGKPGIEYVDPKPVHKLFKARIDKMLLDRKPEYDVVNVELHLPDDVCEHHGAPRKLNVLYKFERSGPHIEAQLLWQEKQACRLPEATWFSFAPLVDNPNIWEMDKLGRRISPLSVVKNGNRNMHGVQSGLYYAGADGTAVIETLDTPIVCPGERRILEFDNTFVPLDRGFHFNLHNNLWGTNFMMWFEDDMKYRFRLTLQSNE</sequence>
<comment type="caution">
    <text evidence="2">The sequence shown here is derived from an EMBL/GenBank/DDBJ whole genome shotgun (WGS) entry which is preliminary data.</text>
</comment>
<dbReference type="InterPro" id="IPR032482">
    <property type="entry name" value="DUF5054"/>
</dbReference>
<proteinExistence type="predicted"/>
<accession>A0A9X2B3Q8</accession>
<dbReference type="InterPro" id="IPR000602">
    <property type="entry name" value="Glyco_hydro_38_N"/>
</dbReference>
<evidence type="ECO:0000313" key="3">
    <source>
        <dbReference type="Proteomes" id="UP001139347"/>
    </source>
</evidence>
<organism evidence="2 3">
    <name type="scientific">Paenibacillus mangrovi</name>
    <dbReference type="NCBI Taxonomy" id="2931978"/>
    <lineage>
        <taxon>Bacteria</taxon>
        <taxon>Bacillati</taxon>
        <taxon>Bacillota</taxon>
        <taxon>Bacilli</taxon>
        <taxon>Bacillales</taxon>
        <taxon>Paenibacillaceae</taxon>
        <taxon>Paenibacillus</taxon>
    </lineage>
</organism>
<gene>
    <name evidence="2" type="ORF">MUG84_03615</name>
</gene>
<dbReference type="Proteomes" id="UP001139347">
    <property type="component" value="Unassembled WGS sequence"/>
</dbReference>
<dbReference type="SUPFAM" id="SSF88713">
    <property type="entry name" value="Glycoside hydrolase/deacetylase"/>
    <property type="match status" value="1"/>
</dbReference>
<protein>
    <submittedName>
        <fullName evidence="2">DUF5054 domain-containing protein</fullName>
    </submittedName>
</protein>
<dbReference type="GO" id="GO:0004559">
    <property type="term" value="F:alpha-mannosidase activity"/>
    <property type="evidence" value="ECO:0007669"/>
    <property type="project" value="InterPro"/>
</dbReference>
<dbReference type="InterPro" id="IPR027291">
    <property type="entry name" value="Glyco_hydro_38_N_sf"/>
</dbReference>
<evidence type="ECO:0000259" key="1">
    <source>
        <dbReference type="Pfam" id="PF01074"/>
    </source>
</evidence>
<dbReference type="EMBL" id="JALIRP010000001">
    <property type="protein sequence ID" value="MCJ8010832.1"/>
    <property type="molecule type" value="Genomic_DNA"/>
</dbReference>
<evidence type="ECO:0000313" key="2">
    <source>
        <dbReference type="EMBL" id="MCJ8010832.1"/>
    </source>
</evidence>
<dbReference type="Pfam" id="PF01074">
    <property type="entry name" value="Glyco_hydro_38N"/>
    <property type="match status" value="1"/>
</dbReference>
<dbReference type="Gene3D" id="3.20.110.10">
    <property type="entry name" value="Glycoside hydrolase 38, N terminal domain"/>
    <property type="match status" value="1"/>
</dbReference>